<organism evidence="3 4">
    <name type="scientific">Canavalia gladiata</name>
    <name type="common">Sword bean</name>
    <name type="synonym">Dolichos gladiatus</name>
    <dbReference type="NCBI Taxonomy" id="3824"/>
    <lineage>
        <taxon>Eukaryota</taxon>
        <taxon>Viridiplantae</taxon>
        <taxon>Streptophyta</taxon>
        <taxon>Embryophyta</taxon>
        <taxon>Tracheophyta</taxon>
        <taxon>Spermatophyta</taxon>
        <taxon>Magnoliopsida</taxon>
        <taxon>eudicotyledons</taxon>
        <taxon>Gunneridae</taxon>
        <taxon>Pentapetalae</taxon>
        <taxon>rosids</taxon>
        <taxon>fabids</taxon>
        <taxon>Fabales</taxon>
        <taxon>Fabaceae</taxon>
        <taxon>Papilionoideae</taxon>
        <taxon>50 kb inversion clade</taxon>
        <taxon>NPAAA clade</taxon>
        <taxon>indigoferoid/millettioid clade</taxon>
        <taxon>Phaseoleae</taxon>
        <taxon>Canavalia</taxon>
    </lineage>
</organism>
<reference evidence="3 4" key="1">
    <citation type="submission" date="2024-01" db="EMBL/GenBank/DDBJ databases">
        <title>The genomes of 5 underutilized Papilionoideae crops provide insights into root nodulation and disease resistanc.</title>
        <authorList>
            <person name="Jiang F."/>
        </authorList>
    </citation>
    <scope>NUCLEOTIDE SEQUENCE [LARGE SCALE GENOMIC DNA]</scope>
    <source>
        <strain evidence="3">LVBAO_FW01</strain>
        <tissue evidence="3">Leaves</tissue>
    </source>
</reference>
<accession>A0AAN9JWH0</accession>
<proteinExistence type="predicted"/>
<gene>
    <name evidence="3" type="ORF">VNO77_43098</name>
</gene>
<protein>
    <submittedName>
        <fullName evidence="3">Uncharacterized protein</fullName>
    </submittedName>
</protein>
<name>A0AAN9JWH0_CANGL</name>
<evidence type="ECO:0000313" key="3">
    <source>
        <dbReference type="EMBL" id="KAK7305197.1"/>
    </source>
</evidence>
<dbReference type="Proteomes" id="UP001367508">
    <property type="component" value="Unassembled WGS sequence"/>
</dbReference>
<feature type="compositionally biased region" description="Basic and acidic residues" evidence="1">
    <location>
        <begin position="74"/>
        <end position="83"/>
    </location>
</feature>
<evidence type="ECO:0000256" key="1">
    <source>
        <dbReference type="SAM" id="MobiDB-lite"/>
    </source>
</evidence>
<keyword evidence="4" id="KW-1185">Reference proteome</keyword>
<dbReference type="AlphaFoldDB" id="A0AAN9JWH0"/>
<feature type="region of interest" description="Disordered" evidence="1">
    <location>
        <begin position="70"/>
        <end position="98"/>
    </location>
</feature>
<comment type="caution">
    <text evidence="3">The sequence shown here is derived from an EMBL/GenBank/DDBJ whole genome shotgun (WGS) entry which is preliminary data.</text>
</comment>
<feature type="signal peptide" evidence="2">
    <location>
        <begin position="1"/>
        <end position="29"/>
    </location>
</feature>
<dbReference type="EMBL" id="JAYMYQ010000011">
    <property type="protein sequence ID" value="KAK7305197.1"/>
    <property type="molecule type" value="Genomic_DNA"/>
</dbReference>
<feature type="chain" id="PRO_5042893863" evidence="2">
    <location>
        <begin position="30"/>
        <end position="107"/>
    </location>
</feature>
<evidence type="ECO:0000313" key="4">
    <source>
        <dbReference type="Proteomes" id="UP001367508"/>
    </source>
</evidence>
<sequence>MMSPWATSLPSFSISFPLYLSIYLSISLSAQNLSPSYSCHQVFDPSEDLAGPDYGGGRGVIGSKRIDYVSSGDNGEKESHCSHDCNLGGREKKRQKRSTKYEILFFI</sequence>
<keyword evidence="2" id="KW-0732">Signal</keyword>
<evidence type="ECO:0000256" key="2">
    <source>
        <dbReference type="SAM" id="SignalP"/>
    </source>
</evidence>